<reference evidence="2 3" key="1">
    <citation type="submission" date="2020-04" db="EMBL/GenBank/DDBJ databases">
        <title>Paeniglutamicibacter sp. ANT13_2, a novel actinomycete isolated from sediment in Antarctica.</title>
        <authorList>
            <person name="Sakdapetsiri C."/>
            <person name="Pinyakong O."/>
        </authorList>
    </citation>
    <scope>NUCLEOTIDE SEQUENCE [LARGE SCALE GENOMIC DNA]</scope>
    <source>
        <strain evidence="2 3">ANT13_2</strain>
    </source>
</reference>
<name>A0ABX1G2S1_9MICC</name>
<feature type="transmembrane region" description="Helical" evidence="1">
    <location>
        <begin position="162"/>
        <end position="181"/>
    </location>
</feature>
<evidence type="ECO:0000313" key="3">
    <source>
        <dbReference type="Proteomes" id="UP000746595"/>
    </source>
</evidence>
<dbReference type="EMBL" id="JAAWVT010000001">
    <property type="protein sequence ID" value="NKG19757.1"/>
    <property type="molecule type" value="Genomic_DNA"/>
</dbReference>
<sequence length="383" mass="40568">MENQPVPRYPLAPPEVQLRTESWALWVGLGATVLGGLVGLIAFAGYRPDLSGTRSVAVTAAVLAAIAATGGSVLGYVQFLAKSQQWLSELPIYRQITNAVALVILHGAMSSMAALVSFRIIQNAFLGLTVDSYAAALMVGVCAGISGYIALVSAARMSAQSLSTLLAVFMATGVFISMQAAENPYWWQSMFSALGTRAAGPTSFWTFNFTLVISGLVLSMLTAFIVRDVGLLASIRDEYADVIGKPRATIIRPRPLVVRICLLGLGLCVIFIGLIPVSLSPTVHSGVVRIAAGFIVVLLVGAALWLPGFPAIFHLLSFACFLGLVGAALLWQPLAYYNLTAFELAVVGIVFGWLVVFIRTTAAALAVKEKELFDVLAARSSAL</sequence>
<feature type="transmembrane region" description="Helical" evidence="1">
    <location>
        <begin position="337"/>
        <end position="358"/>
    </location>
</feature>
<feature type="transmembrane region" description="Helical" evidence="1">
    <location>
        <begin position="23"/>
        <end position="44"/>
    </location>
</feature>
<feature type="transmembrane region" description="Helical" evidence="1">
    <location>
        <begin position="256"/>
        <end position="275"/>
    </location>
</feature>
<feature type="transmembrane region" description="Helical" evidence="1">
    <location>
        <begin position="133"/>
        <end position="155"/>
    </location>
</feature>
<feature type="transmembrane region" description="Helical" evidence="1">
    <location>
        <begin position="98"/>
        <end position="121"/>
    </location>
</feature>
<keyword evidence="1" id="KW-0812">Transmembrane</keyword>
<evidence type="ECO:0008006" key="4">
    <source>
        <dbReference type="Google" id="ProtNLM"/>
    </source>
</evidence>
<keyword evidence="3" id="KW-1185">Reference proteome</keyword>
<keyword evidence="1" id="KW-1133">Transmembrane helix</keyword>
<evidence type="ECO:0000313" key="2">
    <source>
        <dbReference type="EMBL" id="NKG19757.1"/>
    </source>
</evidence>
<protein>
    <recommendedName>
        <fullName evidence="4">ABC transporter permease</fullName>
    </recommendedName>
</protein>
<feature type="transmembrane region" description="Helical" evidence="1">
    <location>
        <begin position="56"/>
        <end position="77"/>
    </location>
</feature>
<keyword evidence="1" id="KW-0472">Membrane</keyword>
<gene>
    <name evidence="2" type="ORF">HED64_03405</name>
</gene>
<organism evidence="2 3">
    <name type="scientific">Paeniglutamicibacter terrestris</name>
    <dbReference type="NCBI Taxonomy" id="2723403"/>
    <lineage>
        <taxon>Bacteria</taxon>
        <taxon>Bacillati</taxon>
        <taxon>Actinomycetota</taxon>
        <taxon>Actinomycetes</taxon>
        <taxon>Micrococcales</taxon>
        <taxon>Micrococcaceae</taxon>
        <taxon>Paeniglutamicibacter</taxon>
    </lineage>
</organism>
<comment type="caution">
    <text evidence="2">The sequence shown here is derived from an EMBL/GenBank/DDBJ whole genome shotgun (WGS) entry which is preliminary data.</text>
</comment>
<proteinExistence type="predicted"/>
<dbReference type="Proteomes" id="UP000746595">
    <property type="component" value="Unassembled WGS sequence"/>
</dbReference>
<feature type="transmembrane region" description="Helical" evidence="1">
    <location>
        <begin position="313"/>
        <end position="331"/>
    </location>
</feature>
<feature type="transmembrane region" description="Helical" evidence="1">
    <location>
        <begin position="287"/>
        <end position="306"/>
    </location>
</feature>
<feature type="transmembrane region" description="Helical" evidence="1">
    <location>
        <begin position="204"/>
        <end position="226"/>
    </location>
</feature>
<evidence type="ECO:0000256" key="1">
    <source>
        <dbReference type="SAM" id="Phobius"/>
    </source>
</evidence>
<dbReference type="RefSeq" id="WP_168150666.1">
    <property type="nucleotide sequence ID" value="NZ_JAAWVT010000001.1"/>
</dbReference>
<accession>A0ABX1G2S1</accession>